<evidence type="ECO:0000313" key="7">
    <source>
        <dbReference type="Proteomes" id="UP000430120"/>
    </source>
</evidence>
<dbReference type="AlphaFoldDB" id="A0A643FFL3"/>
<gene>
    <name evidence="6" type="ORF">F7Q92_03220</name>
</gene>
<feature type="domain" description="Peptidase S33 tripeptidyl aminopeptidase-like C-terminal" evidence="5">
    <location>
        <begin position="397"/>
        <end position="479"/>
    </location>
</feature>
<dbReference type="InterPro" id="IPR013595">
    <property type="entry name" value="Pept_S33_TAP-like_C"/>
</dbReference>
<dbReference type="InterPro" id="IPR051601">
    <property type="entry name" value="Serine_prot/Carboxylest_S33"/>
</dbReference>
<reference evidence="6 7" key="1">
    <citation type="submission" date="2019-09" db="EMBL/GenBank/DDBJ databases">
        <title>Draft genome sequences of 48 bacterial type strains from the CCUG.</title>
        <authorList>
            <person name="Tunovic T."/>
            <person name="Pineiro-Iglesias B."/>
            <person name="Unosson C."/>
            <person name="Inganas E."/>
            <person name="Ohlen M."/>
            <person name="Cardew S."/>
            <person name="Jensie-Markopoulos S."/>
            <person name="Salva-Serra F."/>
            <person name="Jaen-Luchoro D."/>
            <person name="Karlsson R."/>
            <person name="Svensson-Stadler L."/>
            <person name="Chun J."/>
            <person name="Moore E."/>
        </authorList>
    </citation>
    <scope>NUCLEOTIDE SEQUENCE [LARGE SCALE GENOMIC DNA]</scope>
    <source>
        <strain evidence="6 7">CCUG 30977</strain>
    </source>
</reference>
<dbReference type="Proteomes" id="UP000430120">
    <property type="component" value="Unassembled WGS sequence"/>
</dbReference>
<dbReference type="Pfam" id="PF08386">
    <property type="entry name" value="Abhydrolase_4"/>
    <property type="match status" value="1"/>
</dbReference>
<proteinExistence type="inferred from homology"/>
<evidence type="ECO:0000256" key="3">
    <source>
        <dbReference type="ARBA" id="ARBA00022801"/>
    </source>
</evidence>
<name>A0A643FFL3_IDEDE</name>
<dbReference type="GO" id="GO:0008233">
    <property type="term" value="F:peptidase activity"/>
    <property type="evidence" value="ECO:0007669"/>
    <property type="project" value="InterPro"/>
</dbReference>
<evidence type="ECO:0000313" key="6">
    <source>
        <dbReference type="EMBL" id="KAB0584536.1"/>
    </source>
</evidence>
<dbReference type="Pfam" id="PF00561">
    <property type="entry name" value="Abhydrolase_1"/>
    <property type="match status" value="1"/>
</dbReference>
<comment type="caution">
    <text evidence="6">The sequence shown here is derived from an EMBL/GenBank/DDBJ whole genome shotgun (WGS) entry which is preliminary data.</text>
</comment>
<evidence type="ECO:0000256" key="2">
    <source>
        <dbReference type="ARBA" id="ARBA00022729"/>
    </source>
</evidence>
<evidence type="ECO:0000259" key="4">
    <source>
        <dbReference type="Pfam" id="PF00561"/>
    </source>
</evidence>
<evidence type="ECO:0000259" key="5">
    <source>
        <dbReference type="Pfam" id="PF08386"/>
    </source>
</evidence>
<keyword evidence="7" id="KW-1185">Reference proteome</keyword>
<dbReference type="PANTHER" id="PTHR43248">
    <property type="entry name" value="2-SUCCINYL-6-HYDROXY-2,4-CYCLOHEXADIENE-1-CARBOXYLATE SYNTHASE"/>
    <property type="match status" value="1"/>
</dbReference>
<organism evidence="6 7">
    <name type="scientific">Ideonella dechloratans</name>
    <dbReference type="NCBI Taxonomy" id="36863"/>
    <lineage>
        <taxon>Bacteria</taxon>
        <taxon>Pseudomonadati</taxon>
        <taxon>Pseudomonadota</taxon>
        <taxon>Betaproteobacteria</taxon>
        <taxon>Burkholderiales</taxon>
        <taxon>Sphaerotilaceae</taxon>
        <taxon>Ideonella</taxon>
    </lineage>
</organism>
<keyword evidence="2" id="KW-0732">Signal</keyword>
<dbReference type="PANTHER" id="PTHR43248:SF29">
    <property type="entry name" value="TRIPEPTIDYL AMINOPEPTIDASE"/>
    <property type="match status" value="1"/>
</dbReference>
<keyword evidence="3 6" id="KW-0378">Hydrolase</keyword>
<dbReference type="GO" id="GO:0006508">
    <property type="term" value="P:proteolysis"/>
    <property type="evidence" value="ECO:0007669"/>
    <property type="project" value="InterPro"/>
</dbReference>
<dbReference type="InterPro" id="IPR002410">
    <property type="entry name" value="Peptidase_S33"/>
</dbReference>
<dbReference type="OrthoDB" id="9796770at2"/>
<accession>A0A643FFL3</accession>
<dbReference type="PRINTS" id="PR00793">
    <property type="entry name" value="PROAMNOPTASE"/>
</dbReference>
<dbReference type="SUPFAM" id="SSF53474">
    <property type="entry name" value="alpha/beta-Hydrolases"/>
    <property type="match status" value="1"/>
</dbReference>
<protein>
    <submittedName>
        <fullName evidence="6">Alpha/beta hydrolase</fullName>
    </submittedName>
</protein>
<sequence>MLTLPRVRRGTAFRTSTRWLRGMLWGGLLAGAMGPALAQATPPAPTLQLHPCRLKDVEVDARCGVLRRPLDPARPQGVQIDLHVAVLPAIARRRLPDPVVFIAGGPGQSAISLAGPISQLMTRELNRRDVILVDQRGTGQSAPLRCDDDQPTRTLAESMDPAGEQRVLQACRARLQKLPYGDLRQFTTPIAMADLDAVRQALGVARWNVVGASYGTRAALEYQRQFPARVRRMVLDGVAPADMVLPQSFATGAQAALEAVFDDCAQDANCHATYPNARAQWQALLGSLPRKITVAHPFTGQPETFTLSRAMLASLVLPPLYAPLTASALPLAVLQASQGRFEALVGLGMGAMGGGRGLGLATGMHFSVICAEDVPRMKPGGEAALTDFGDFQERLYRESCRDWPRGELPPAFYTVPPASSPVLLLSGAVDPATPPVHAERVAKALGPKAVHIVVPHSGHGVMSLGCMRDVVFRFLDEPNDAKALAQVGADAACAARMPRPPALLPLMSPTAASAPQGGAR</sequence>
<feature type="domain" description="AB hydrolase-1" evidence="4">
    <location>
        <begin position="98"/>
        <end position="240"/>
    </location>
</feature>
<dbReference type="Gene3D" id="3.40.50.1820">
    <property type="entry name" value="alpha/beta hydrolase"/>
    <property type="match status" value="1"/>
</dbReference>
<comment type="similarity">
    <text evidence="1">Belongs to the peptidase S33 family.</text>
</comment>
<dbReference type="InterPro" id="IPR000073">
    <property type="entry name" value="AB_hydrolase_1"/>
</dbReference>
<evidence type="ECO:0000256" key="1">
    <source>
        <dbReference type="ARBA" id="ARBA00010088"/>
    </source>
</evidence>
<dbReference type="EMBL" id="VZPB01000005">
    <property type="protein sequence ID" value="KAB0584536.1"/>
    <property type="molecule type" value="Genomic_DNA"/>
</dbReference>
<dbReference type="InterPro" id="IPR029058">
    <property type="entry name" value="AB_hydrolase_fold"/>
</dbReference>